<dbReference type="Pfam" id="PF03417">
    <property type="entry name" value="AAT"/>
    <property type="match status" value="1"/>
</dbReference>
<feature type="domain" description="Peptidase C45 hydrolase" evidence="1">
    <location>
        <begin position="6"/>
        <end position="149"/>
    </location>
</feature>
<dbReference type="InterPro" id="IPR005079">
    <property type="entry name" value="Peptidase_C45_hydrolase"/>
</dbReference>
<sequence>MTTTSAMRLVLDKAANVDEAITIFENLDMHASANASYHFQIADAEGNSAVIEYIDNKINVIRKNEGEIQALTNFLISEEKYNFGKGQDRYEILIDTLTEKNETLTEVEAMSLLEAVSQNKVSEDGEITATQWSVVYNNTKKTLDVVVAGKFDKVYSYSLFD</sequence>
<reference evidence="2" key="1">
    <citation type="submission" date="2019-08" db="EMBL/GenBank/DDBJ databases">
        <authorList>
            <person name="Kucharzyk K."/>
            <person name="Murdoch R.W."/>
            <person name="Higgins S."/>
            <person name="Loffler F."/>
        </authorList>
    </citation>
    <scope>NUCLEOTIDE SEQUENCE</scope>
</reference>
<evidence type="ECO:0000259" key="1">
    <source>
        <dbReference type="Pfam" id="PF03417"/>
    </source>
</evidence>
<comment type="caution">
    <text evidence="2">The sequence shown here is derived from an EMBL/GenBank/DDBJ whole genome shotgun (WGS) entry which is preliminary data.</text>
</comment>
<dbReference type="Gene3D" id="3.60.60.10">
    <property type="entry name" value="Penicillin V Acylase, Chain A"/>
    <property type="match status" value="1"/>
</dbReference>
<protein>
    <recommendedName>
        <fullName evidence="1">Peptidase C45 hydrolase domain-containing protein</fullName>
    </recommendedName>
</protein>
<organism evidence="2">
    <name type="scientific">bioreactor metagenome</name>
    <dbReference type="NCBI Taxonomy" id="1076179"/>
    <lineage>
        <taxon>unclassified sequences</taxon>
        <taxon>metagenomes</taxon>
        <taxon>ecological metagenomes</taxon>
    </lineage>
</organism>
<dbReference type="AlphaFoldDB" id="A0A645EJ06"/>
<name>A0A645EJ06_9ZZZZ</name>
<dbReference type="InterPro" id="IPR029055">
    <property type="entry name" value="Ntn_hydrolases_N"/>
</dbReference>
<gene>
    <name evidence="2" type="ORF">SDC9_149218</name>
</gene>
<dbReference type="SUPFAM" id="SSF56235">
    <property type="entry name" value="N-terminal nucleophile aminohydrolases (Ntn hydrolases)"/>
    <property type="match status" value="1"/>
</dbReference>
<accession>A0A645EJ06</accession>
<evidence type="ECO:0000313" key="2">
    <source>
        <dbReference type="EMBL" id="MPN02005.1"/>
    </source>
</evidence>
<dbReference type="EMBL" id="VSSQ01047972">
    <property type="protein sequence ID" value="MPN02005.1"/>
    <property type="molecule type" value="Genomic_DNA"/>
</dbReference>
<proteinExistence type="predicted"/>